<dbReference type="AlphaFoldDB" id="A0A2H1V0K6"/>
<evidence type="ECO:0000313" key="1">
    <source>
        <dbReference type="EMBL" id="SOQ34380.1"/>
    </source>
</evidence>
<proteinExistence type="predicted"/>
<organism evidence="1">
    <name type="scientific">Spodoptera frugiperda</name>
    <name type="common">Fall armyworm</name>
    <dbReference type="NCBI Taxonomy" id="7108"/>
    <lineage>
        <taxon>Eukaryota</taxon>
        <taxon>Metazoa</taxon>
        <taxon>Ecdysozoa</taxon>
        <taxon>Arthropoda</taxon>
        <taxon>Hexapoda</taxon>
        <taxon>Insecta</taxon>
        <taxon>Pterygota</taxon>
        <taxon>Neoptera</taxon>
        <taxon>Endopterygota</taxon>
        <taxon>Lepidoptera</taxon>
        <taxon>Glossata</taxon>
        <taxon>Ditrysia</taxon>
        <taxon>Noctuoidea</taxon>
        <taxon>Noctuidae</taxon>
        <taxon>Amphipyrinae</taxon>
        <taxon>Spodoptera</taxon>
    </lineage>
</organism>
<accession>A0A2H1V0K6</accession>
<sequence>MNSVYRRDAVAQSTTRYADVAVARWRLRACRSTVSSGLENAPKKFAHTLKRRDLFISSIDGASEVWDHNNTALGLLFCFLIGDTVYRGYFEGKLLSSSSYQL</sequence>
<dbReference type="EMBL" id="ODYU01000126">
    <property type="protein sequence ID" value="SOQ34380.1"/>
    <property type="molecule type" value="Genomic_DNA"/>
</dbReference>
<reference evidence="1" key="1">
    <citation type="submission" date="2016-07" db="EMBL/GenBank/DDBJ databases">
        <authorList>
            <person name="Bretaudeau A."/>
        </authorList>
    </citation>
    <scope>NUCLEOTIDE SEQUENCE</scope>
    <source>
        <strain evidence="1">Rice</strain>
        <tissue evidence="1">Whole body</tissue>
    </source>
</reference>
<gene>
    <name evidence="1" type="ORF">SFRICE_006916</name>
</gene>
<protein>
    <submittedName>
        <fullName evidence="1">SFRICE_006916</fullName>
    </submittedName>
</protein>
<name>A0A2H1V0K6_SPOFR</name>